<comment type="domain">
    <text evidence="9">Possesses an unusual extended V-shaped dimeric structure with each monomer consisting of three distinct domains arranged along a curved 'spinal' alpha-helix. The N-terminal catalytic domain specifically recognizes the glutamate moiety of the substrate. The second domain is the NADPH-binding domain, and the third C-terminal domain is responsible for dimerization.</text>
</comment>
<organism evidence="17 18">
    <name type="scientific">Aquicella siphonis</name>
    <dbReference type="NCBI Taxonomy" id="254247"/>
    <lineage>
        <taxon>Bacteria</taxon>
        <taxon>Pseudomonadati</taxon>
        <taxon>Pseudomonadota</taxon>
        <taxon>Gammaproteobacteria</taxon>
        <taxon>Legionellales</taxon>
        <taxon>Coxiellaceae</taxon>
        <taxon>Aquicella</taxon>
    </lineage>
</organism>
<keyword evidence="18" id="KW-1185">Reference proteome</keyword>
<feature type="binding site" evidence="9 11">
    <location>
        <begin position="110"/>
        <end position="112"/>
    </location>
    <ligand>
        <name>substrate</name>
    </ligand>
</feature>
<evidence type="ECO:0000256" key="9">
    <source>
        <dbReference type="HAMAP-Rule" id="MF_00087"/>
    </source>
</evidence>
<evidence type="ECO:0000256" key="12">
    <source>
        <dbReference type="PIRSR" id="PIRSR000445-4"/>
    </source>
</evidence>
<keyword evidence="6 9" id="KW-0627">Porphyrin biosynthesis</keyword>
<feature type="domain" description="Quinate/shikimate 5-dehydrogenase/glutamyl-tRNA reductase" evidence="15">
    <location>
        <begin position="168"/>
        <end position="302"/>
    </location>
</feature>
<dbReference type="Gene3D" id="3.40.50.720">
    <property type="entry name" value="NAD(P)-binding Rossmann-like Domain"/>
    <property type="match status" value="1"/>
</dbReference>
<dbReference type="PANTHER" id="PTHR43013:SF1">
    <property type="entry name" value="GLUTAMYL-TRNA REDUCTASE"/>
    <property type="match status" value="1"/>
</dbReference>
<dbReference type="InterPro" id="IPR036453">
    <property type="entry name" value="GluRdtase_dimer_dom_sf"/>
</dbReference>
<proteinExistence type="inferred from homology"/>
<evidence type="ECO:0000256" key="6">
    <source>
        <dbReference type="ARBA" id="ARBA00023244"/>
    </source>
</evidence>
<dbReference type="OrthoDB" id="110209at2"/>
<dbReference type="Proteomes" id="UP000324194">
    <property type="component" value="Chromosome 1"/>
</dbReference>
<dbReference type="PANTHER" id="PTHR43013">
    <property type="entry name" value="GLUTAMYL-TRNA REDUCTASE"/>
    <property type="match status" value="1"/>
</dbReference>
<feature type="binding site" evidence="9 11">
    <location>
        <position position="116"/>
    </location>
    <ligand>
        <name>substrate</name>
    </ligand>
</feature>
<sequence>MSIFVVGMNHKTAPVHLREQVYFAFDKLSLYLQDLLGREAAREVLLLSTCNRSELYCETDDVTLIRDWFCSQVPLPASEMAHTVYVLQGEAAVEHIIHVACGLDSMVLGEPQILGQMKEAFSESCAAGAVGGVFHQLFQHVFSIAKEIRTTTAIGACPVSVASAAARFAKQLTDTFEQARVVLVGAGDTTELLARYLKNSLAAPLTLVNRNTENAAVIAQAVGGQALSLDKLALALAEADIVFSATGSLAPIISRAAVEKAMQARKDRTMILIDIAVPRDIEPAVADIENVRLFCIDDLKVIIEKNLQGREHAADKARELIRKKSADFMMSLKSSDKVANTIRAYRGQIEEICRAELLKAKLQLSQGDDPEQVLEMFAHAFIRKLLHAPSVQLRQAGVEGRFELLRYAKQLFAIPDPEAERI</sequence>
<dbReference type="InterPro" id="IPR036291">
    <property type="entry name" value="NAD(P)-bd_dom_sf"/>
</dbReference>
<dbReference type="CDD" id="cd05213">
    <property type="entry name" value="NAD_bind_Glutamyl_tRNA_reduct"/>
    <property type="match status" value="1"/>
</dbReference>
<dbReference type="SUPFAM" id="SSF69075">
    <property type="entry name" value="Glutamyl tRNA-reductase dimerization domain"/>
    <property type="match status" value="1"/>
</dbReference>
<evidence type="ECO:0000256" key="8">
    <source>
        <dbReference type="ARBA" id="ARBA00068659"/>
    </source>
</evidence>
<dbReference type="PROSITE" id="PS00747">
    <property type="entry name" value="GLUTR"/>
    <property type="match status" value="1"/>
</dbReference>
<evidence type="ECO:0000256" key="3">
    <source>
        <dbReference type="ARBA" id="ARBA00012970"/>
    </source>
</evidence>
<comment type="similarity">
    <text evidence="2 9 13">Belongs to the glutamyl-tRNA reductase family.</text>
</comment>
<evidence type="ECO:0000256" key="13">
    <source>
        <dbReference type="RuleBase" id="RU000584"/>
    </source>
</evidence>
<dbReference type="KEGG" id="asip:AQUSIP_20190"/>
<evidence type="ECO:0000259" key="14">
    <source>
        <dbReference type="Pfam" id="PF00745"/>
    </source>
</evidence>
<dbReference type="NCBIfam" id="TIGR01035">
    <property type="entry name" value="hemA"/>
    <property type="match status" value="1"/>
</dbReference>
<evidence type="ECO:0000259" key="16">
    <source>
        <dbReference type="Pfam" id="PF05201"/>
    </source>
</evidence>
<dbReference type="InterPro" id="IPR015896">
    <property type="entry name" value="4pyrrol_synth_GluRdtase_dimer"/>
</dbReference>
<dbReference type="InterPro" id="IPR006151">
    <property type="entry name" value="Shikm_DH/Glu-tRNA_Rdtase"/>
</dbReference>
<dbReference type="Pfam" id="PF01488">
    <property type="entry name" value="Shikimate_DH"/>
    <property type="match status" value="1"/>
</dbReference>
<comment type="pathway">
    <text evidence="1 9 13">Porphyrin-containing compound metabolism; protoporphyrin-IX biosynthesis; 5-aminolevulinate from L-glutamyl-tRNA(Glu): step 1/2.</text>
</comment>
<dbReference type="RefSeq" id="WP_148340001.1">
    <property type="nucleotide sequence ID" value="NZ_LR699119.1"/>
</dbReference>
<dbReference type="GO" id="GO:0050661">
    <property type="term" value="F:NADP binding"/>
    <property type="evidence" value="ECO:0007669"/>
    <property type="project" value="InterPro"/>
</dbReference>
<dbReference type="SUPFAM" id="SSF51735">
    <property type="entry name" value="NAD(P)-binding Rossmann-fold domains"/>
    <property type="match status" value="1"/>
</dbReference>
<feature type="site" description="Important for activity" evidence="9 12">
    <location>
        <position position="95"/>
    </location>
</feature>
<dbReference type="SUPFAM" id="SSF69742">
    <property type="entry name" value="Glutamyl tRNA-reductase catalytic, N-terminal domain"/>
    <property type="match status" value="1"/>
</dbReference>
<protein>
    <recommendedName>
        <fullName evidence="8 9">Glutamyl-tRNA reductase</fullName>
        <shortName evidence="9">GluTR</shortName>
        <ecNumber evidence="3 9">1.2.1.70</ecNumber>
    </recommendedName>
</protein>
<dbReference type="InterPro" id="IPR018214">
    <property type="entry name" value="GluRdtase_CS"/>
</dbReference>
<dbReference type="InterPro" id="IPR015895">
    <property type="entry name" value="4pyrrol_synth_GluRdtase_N"/>
</dbReference>
<dbReference type="GO" id="GO:0019353">
    <property type="term" value="P:protoporphyrinogen IX biosynthetic process from glutamate"/>
    <property type="evidence" value="ECO:0007669"/>
    <property type="project" value="TreeGrafter"/>
</dbReference>
<comment type="subunit">
    <text evidence="9">Homodimer.</text>
</comment>
<accession>A0A5E4PJF0</accession>
<evidence type="ECO:0000256" key="7">
    <source>
        <dbReference type="ARBA" id="ARBA00047464"/>
    </source>
</evidence>
<feature type="active site" description="Nucleophile" evidence="9 10">
    <location>
        <position position="50"/>
    </location>
</feature>
<keyword evidence="5 9" id="KW-0560">Oxidoreductase</keyword>
<dbReference type="Pfam" id="PF00745">
    <property type="entry name" value="GlutR_dimer"/>
    <property type="match status" value="1"/>
</dbReference>
<comment type="catalytic activity">
    <reaction evidence="7 9 13">
        <text>(S)-4-amino-5-oxopentanoate + tRNA(Glu) + NADP(+) = L-glutamyl-tRNA(Glu) + NADPH + H(+)</text>
        <dbReference type="Rhea" id="RHEA:12344"/>
        <dbReference type="Rhea" id="RHEA-COMP:9663"/>
        <dbReference type="Rhea" id="RHEA-COMP:9680"/>
        <dbReference type="ChEBI" id="CHEBI:15378"/>
        <dbReference type="ChEBI" id="CHEBI:57501"/>
        <dbReference type="ChEBI" id="CHEBI:57783"/>
        <dbReference type="ChEBI" id="CHEBI:58349"/>
        <dbReference type="ChEBI" id="CHEBI:78442"/>
        <dbReference type="ChEBI" id="CHEBI:78520"/>
        <dbReference type="EC" id="1.2.1.70"/>
    </reaction>
</comment>
<dbReference type="GO" id="GO:0008883">
    <property type="term" value="F:glutamyl-tRNA reductase activity"/>
    <property type="evidence" value="ECO:0007669"/>
    <property type="project" value="UniProtKB-UniRule"/>
</dbReference>
<dbReference type="Pfam" id="PF05201">
    <property type="entry name" value="GlutR_N"/>
    <property type="match status" value="1"/>
</dbReference>
<dbReference type="FunFam" id="3.30.460.30:FF:000001">
    <property type="entry name" value="Glutamyl-tRNA reductase"/>
    <property type="match status" value="1"/>
</dbReference>
<evidence type="ECO:0000313" key="18">
    <source>
        <dbReference type="Proteomes" id="UP000324194"/>
    </source>
</evidence>
<dbReference type="InterPro" id="IPR000343">
    <property type="entry name" value="4pyrrol_synth_GluRdtase"/>
</dbReference>
<dbReference type="PIRSF" id="PIRSF000445">
    <property type="entry name" value="4pyrrol_synth_GluRdtase"/>
    <property type="match status" value="1"/>
</dbReference>
<dbReference type="EC" id="1.2.1.70" evidence="3 9"/>
<evidence type="ECO:0000259" key="15">
    <source>
        <dbReference type="Pfam" id="PF01488"/>
    </source>
</evidence>
<evidence type="ECO:0000256" key="10">
    <source>
        <dbReference type="PIRSR" id="PIRSR000445-1"/>
    </source>
</evidence>
<evidence type="ECO:0000256" key="2">
    <source>
        <dbReference type="ARBA" id="ARBA00005916"/>
    </source>
</evidence>
<feature type="binding site" evidence="9 11">
    <location>
        <position position="105"/>
    </location>
    <ligand>
        <name>substrate</name>
    </ligand>
</feature>
<dbReference type="AlphaFoldDB" id="A0A5E4PJF0"/>
<evidence type="ECO:0000256" key="11">
    <source>
        <dbReference type="PIRSR" id="PIRSR000445-2"/>
    </source>
</evidence>
<evidence type="ECO:0000256" key="5">
    <source>
        <dbReference type="ARBA" id="ARBA00023002"/>
    </source>
</evidence>
<dbReference type="InterPro" id="IPR036343">
    <property type="entry name" value="GluRdtase_N_sf"/>
</dbReference>
<evidence type="ECO:0000256" key="4">
    <source>
        <dbReference type="ARBA" id="ARBA00022857"/>
    </source>
</evidence>
<gene>
    <name evidence="9 17" type="primary">hemA</name>
    <name evidence="17" type="ORF">AQUSIP_20190</name>
</gene>
<dbReference type="HAMAP" id="MF_00087">
    <property type="entry name" value="Glu_tRNA_reductase"/>
    <property type="match status" value="1"/>
</dbReference>
<evidence type="ECO:0000313" key="17">
    <source>
        <dbReference type="EMBL" id="VVC76695.1"/>
    </source>
</evidence>
<comment type="function">
    <text evidence="9">Catalyzes the NADPH-dependent reduction of glutamyl-tRNA(Glu) to glutamate 1-semialdehyde (GSA).</text>
</comment>
<feature type="domain" description="Tetrapyrrole biosynthesis glutamyl-tRNA reductase dimerisation" evidence="14">
    <location>
        <begin position="316"/>
        <end position="413"/>
    </location>
</feature>
<name>A0A5E4PJF0_9COXI</name>
<reference evidence="17 18" key="1">
    <citation type="submission" date="2019-08" db="EMBL/GenBank/DDBJ databases">
        <authorList>
            <person name="Guy L."/>
        </authorList>
    </citation>
    <scope>NUCLEOTIDE SEQUENCE [LARGE SCALE GENOMIC DNA]</scope>
    <source>
        <strain evidence="17 18">SGT-108</strain>
    </source>
</reference>
<feature type="domain" description="Glutamyl-tRNA reductase N-terminal" evidence="16">
    <location>
        <begin position="6"/>
        <end position="152"/>
    </location>
</feature>
<dbReference type="EMBL" id="LR699119">
    <property type="protein sequence ID" value="VVC76695.1"/>
    <property type="molecule type" value="Genomic_DNA"/>
</dbReference>
<feature type="binding site" evidence="9 11">
    <location>
        <begin position="49"/>
        <end position="52"/>
    </location>
    <ligand>
        <name>substrate</name>
    </ligand>
</feature>
<keyword evidence="4 9" id="KW-0521">NADP</keyword>
<dbReference type="UniPathway" id="UPA00251">
    <property type="reaction ID" value="UER00316"/>
</dbReference>
<comment type="miscellaneous">
    <text evidence="9">During catalysis, the active site Cys acts as a nucleophile attacking the alpha-carbonyl group of tRNA-bound glutamate with the formation of a thioester intermediate between enzyme and glutamate, and the concomitant release of tRNA(Glu). The thioester intermediate is finally reduced by direct hydride transfer from NADPH, to form the product GSA.</text>
</comment>
<dbReference type="Gene3D" id="3.30.460.30">
    <property type="entry name" value="Glutamyl-tRNA reductase, N-terminal domain"/>
    <property type="match status" value="1"/>
</dbReference>
<feature type="binding site" evidence="9">
    <location>
        <begin position="185"/>
        <end position="190"/>
    </location>
    <ligand>
        <name>NADP(+)</name>
        <dbReference type="ChEBI" id="CHEBI:58349"/>
    </ligand>
</feature>
<evidence type="ECO:0000256" key="1">
    <source>
        <dbReference type="ARBA" id="ARBA00005059"/>
    </source>
</evidence>
<dbReference type="FunFam" id="3.40.50.720:FF:000031">
    <property type="entry name" value="Glutamyl-tRNA reductase"/>
    <property type="match status" value="1"/>
</dbReference>